<keyword evidence="3" id="KW-1185">Reference proteome</keyword>
<dbReference type="CDD" id="cd03139">
    <property type="entry name" value="GATase1_PfpI_2"/>
    <property type="match status" value="1"/>
</dbReference>
<evidence type="ECO:0000313" key="2">
    <source>
        <dbReference type="EMBL" id="KAH7128123.1"/>
    </source>
</evidence>
<organism evidence="2 3">
    <name type="scientific">Dendryphion nanum</name>
    <dbReference type="NCBI Taxonomy" id="256645"/>
    <lineage>
        <taxon>Eukaryota</taxon>
        <taxon>Fungi</taxon>
        <taxon>Dikarya</taxon>
        <taxon>Ascomycota</taxon>
        <taxon>Pezizomycotina</taxon>
        <taxon>Dothideomycetes</taxon>
        <taxon>Pleosporomycetidae</taxon>
        <taxon>Pleosporales</taxon>
        <taxon>Torulaceae</taxon>
        <taxon>Dendryphion</taxon>
    </lineage>
</organism>
<evidence type="ECO:0000259" key="1">
    <source>
        <dbReference type="Pfam" id="PF01965"/>
    </source>
</evidence>
<dbReference type="Pfam" id="PF01965">
    <property type="entry name" value="DJ-1_PfpI"/>
    <property type="match status" value="1"/>
</dbReference>
<dbReference type="Gene3D" id="3.40.50.880">
    <property type="match status" value="1"/>
</dbReference>
<evidence type="ECO:0000313" key="3">
    <source>
        <dbReference type="Proteomes" id="UP000700596"/>
    </source>
</evidence>
<feature type="domain" description="DJ-1/PfpI" evidence="1">
    <location>
        <begin position="41"/>
        <end position="224"/>
    </location>
</feature>
<dbReference type="InterPro" id="IPR002818">
    <property type="entry name" value="DJ-1/PfpI"/>
</dbReference>
<comment type="caution">
    <text evidence="2">The sequence shown here is derived from an EMBL/GenBank/DDBJ whole genome shotgun (WGS) entry which is preliminary data.</text>
</comment>
<reference evidence="2" key="1">
    <citation type="journal article" date="2021" name="Nat. Commun.">
        <title>Genetic determinants of endophytism in the Arabidopsis root mycobiome.</title>
        <authorList>
            <person name="Mesny F."/>
            <person name="Miyauchi S."/>
            <person name="Thiergart T."/>
            <person name="Pickel B."/>
            <person name="Atanasova L."/>
            <person name="Karlsson M."/>
            <person name="Huettel B."/>
            <person name="Barry K.W."/>
            <person name="Haridas S."/>
            <person name="Chen C."/>
            <person name="Bauer D."/>
            <person name="Andreopoulos W."/>
            <person name="Pangilinan J."/>
            <person name="LaButti K."/>
            <person name="Riley R."/>
            <person name="Lipzen A."/>
            <person name="Clum A."/>
            <person name="Drula E."/>
            <person name="Henrissat B."/>
            <person name="Kohler A."/>
            <person name="Grigoriev I.V."/>
            <person name="Martin F.M."/>
            <person name="Hacquard S."/>
        </authorList>
    </citation>
    <scope>NUCLEOTIDE SEQUENCE</scope>
    <source>
        <strain evidence="2">MPI-CAGE-CH-0243</strain>
    </source>
</reference>
<dbReference type="AlphaFoldDB" id="A0A9P9DZI8"/>
<sequence length="278" mass="30237">MKFPITKIMTVATSISIAHCTNTALPFFDINGTSPIHYGILLFPGFQALDVYGPLDVLNSLALLYKYPMRLTVLADKSQPVPTHIRTNATNNHPLTQFDQRTVVDRTFAEQLAFQEVSEESSLAAKEKIDVLIVPGGAGTRQNVSAEIDFVKQMYPSLKSIFSICTGASILARAGVIDGKRATTNKRAWTWATSTGPKVDWVGEARWVIDGNVVTSSGVAAGIDATYAFVGLNYGKGVEENLAASAEYTRYVNASFDPFSHVWNVTKPYDPTVPVIGL</sequence>
<gene>
    <name evidence="2" type="ORF">B0J11DRAFT_524225</name>
</gene>
<dbReference type="Proteomes" id="UP000700596">
    <property type="component" value="Unassembled WGS sequence"/>
</dbReference>
<dbReference type="SUPFAM" id="SSF52317">
    <property type="entry name" value="Class I glutamine amidotransferase-like"/>
    <property type="match status" value="1"/>
</dbReference>
<accession>A0A9P9DZI8</accession>
<name>A0A9P9DZI8_9PLEO</name>
<dbReference type="OrthoDB" id="543156at2759"/>
<dbReference type="PANTHER" id="PTHR43130:SF15">
    <property type="entry name" value="THIJ_PFPI FAMILY PROTEIN (AFU_ORTHOLOGUE AFUA_5G14240)"/>
    <property type="match status" value="1"/>
</dbReference>
<dbReference type="PANTHER" id="PTHR43130">
    <property type="entry name" value="ARAC-FAMILY TRANSCRIPTIONAL REGULATOR"/>
    <property type="match status" value="1"/>
</dbReference>
<dbReference type="InterPro" id="IPR029062">
    <property type="entry name" value="Class_I_gatase-like"/>
</dbReference>
<protein>
    <submittedName>
        <fullName evidence="2">DJ-1/PfpI family protein</fullName>
    </submittedName>
</protein>
<dbReference type="InterPro" id="IPR052158">
    <property type="entry name" value="INH-QAR"/>
</dbReference>
<dbReference type="EMBL" id="JAGMWT010000005">
    <property type="protein sequence ID" value="KAH7128123.1"/>
    <property type="molecule type" value="Genomic_DNA"/>
</dbReference>
<proteinExistence type="predicted"/>